<evidence type="ECO:0000313" key="2">
    <source>
        <dbReference type="EMBL" id="ACD71912.1"/>
    </source>
</evidence>
<proteinExistence type="predicted"/>
<accession>A0A0F6APB0</accession>
<gene>
    <name evidence="2" type="ordered locus">BAbS19_I03730</name>
</gene>
<keyword evidence="1" id="KW-0732">Signal</keyword>
<dbReference type="GO" id="GO:0005975">
    <property type="term" value="P:carbohydrate metabolic process"/>
    <property type="evidence" value="ECO:0007669"/>
    <property type="project" value="InterPro"/>
</dbReference>
<sequence length="357" mass="39821">MDFRPISAIFNRYSSSLPPARCFIFMRFPLSRLVAFCAFAVTSLAGQALAGEPPKTQYVLISFDGAHDNTLWTRSRELARKNNAHFTYFLSCVFLMTKQDRSGYKPPHKKAGASNVGFALSRDEVATRLDNIWQAHLEGNEIASHGCGHFDGTKWSTADWKKEIGEFRRIVADAYRNNGIGGEPEGWRALALTGINGFRAPYLAAGKPVQDVLKATGFRYQASSVTRGPELPQMTDRLASFGLPLVPEGPSQRPVVAMDYNLYVRHSKAVEAPQKAAEFEARTYKAFRAAFDKQYAGKRIPLQLGFHFVLMNDGAYWRALERLVSEVCTKPDVKCTTYGAYLDQLQNTGSNTAHNRS</sequence>
<dbReference type="AlphaFoldDB" id="A0A0F6APB0"/>
<dbReference type="Gene3D" id="3.20.20.370">
    <property type="entry name" value="Glycoside hydrolase/deacetylase"/>
    <property type="match status" value="1"/>
</dbReference>
<name>A0A0F6APB0_BRUA1</name>
<dbReference type="KEGG" id="bmc:BAbS19_I03730"/>
<dbReference type="EMBL" id="CP000887">
    <property type="protein sequence ID" value="ACD71912.1"/>
    <property type="molecule type" value="Genomic_DNA"/>
</dbReference>
<evidence type="ECO:0000313" key="3">
    <source>
        <dbReference type="Proteomes" id="UP000002565"/>
    </source>
</evidence>
<dbReference type="InterPro" id="IPR052740">
    <property type="entry name" value="CE4"/>
</dbReference>
<dbReference type="Proteomes" id="UP000002565">
    <property type="component" value="Chromosome 1"/>
</dbReference>
<evidence type="ECO:0000256" key="1">
    <source>
        <dbReference type="SAM" id="SignalP"/>
    </source>
</evidence>
<feature type="chain" id="PRO_5002499693" evidence="1">
    <location>
        <begin position="51"/>
        <end position="357"/>
    </location>
</feature>
<organism evidence="2 3">
    <name type="scientific">Brucella abortus (strain S19)</name>
    <dbReference type="NCBI Taxonomy" id="430066"/>
    <lineage>
        <taxon>Bacteria</taxon>
        <taxon>Pseudomonadati</taxon>
        <taxon>Pseudomonadota</taxon>
        <taxon>Alphaproteobacteria</taxon>
        <taxon>Hyphomicrobiales</taxon>
        <taxon>Brucellaceae</taxon>
        <taxon>Brucella/Ochrobactrum group</taxon>
        <taxon>Brucella</taxon>
    </lineage>
</organism>
<dbReference type="PANTHER" id="PTHR45985">
    <property type="match status" value="1"/>
</dbReference>
<dbReference type="CDD" id="cd10976">
    <property type="entry name" value="CE4_CDA_like_3"/>
    <property type="match status" value="1"/>
</dbReference>
<dbReference type="InterPro" id="IPR011330">
    <property type="entry name" value="Glyco_hydro/deAcase_b/a-brl"/>
</dbReference>
<dbReference type="HOGENOM" id="CLU_040541_1_0_5"/>
<protein>
    <submittedName>
        <fullName evidence="2">Polysaccharide deacetylase</fullName>
    </submittedName>
</protein>
<reference evidence="2 3" key="1">
    <citation type="journal article" date="2008" name="PLoS ONE">
        <title>Genome sequence of Brucella abortus vaccine strain S19 compared to virulent strains yields candidate virulence genes.</title>
        <authorList>
            <person name="Crasta O.R."/>
            <person name="Folkerts O."/>
            <person name="Fei Z."/>
            <person name="Mane S.P."/>
            <person name="Evans C."/>
            <person name="Martino-Catt S."/>
            <person name="Bricker B."/>
            <person name="Yu G."/>
            <person name="Du L."/>
            <person name="Sobral B.W."/>
        </authorList>
    </citation>
    <scope>NUCLEOTIDE SEQUENCE [LARGE SCALE GENOMIC DNA]</scope>
    <source>
        <strain evidence="2 3">S19</strain>
    </source>
</reference>
<feature type="signal peptide" evidence="1">
    <location>
        <begin position="1"/>
        <end position="50"/>
    </location>
</feature>
<dbReference type="PANTHER" id="PTHR45985:SF3">
    <property type="entry name" value="CHITIN DEACETYLASE-LIKE 4"/>
    <property type="match status" value="1"/>
</dbReference>
<dbReference type="SUPFAM" id="SSF88713">
    <property type="entry name" value="Glycoside hydrolase/deacetylase"/>
    <property type="match status" value="1"/>
</dbReference>